<dbReference type="AlphaFoldDB" id="A0A558DFP0"/>
<organism evidence="2 3">
    <name type="scientific">Sedimenticola thiotaurini</name>
    <dbReference type="NCBI Taxonomy" id="1543721"/>
    <lineage>
        <taxon>Bacteria</taxon>
        <taxon>Pseudomonadati</taxon>
        <taxon>Pseudomonadota</taxon>
        <taxon>Gammaproteobacteria</taxon>
        <taxon>Chromatiales</taxon>
        <taxon>Sedimenticolaceae</taxon>
        <taxon>Sedimenticola</taxon>
    </lineage>
</organism>
<evidence type="ECO:0000259" key="1">
    <source>
        <dbReference type="Pfam" id="PF08241"/>
    </source>
</evidence>
<dbReference type="PANTHER" id="PTHR43591">
    <property type="entry name" value="METHYLTRANSFERASE"/>
    <property type="match status" value="1"/>
</dbReference>
<dbReference type="PANTHER" id="PTHR43591:SF24">
    <property type="entry name" value="2-METHOXY-6-POLYPRENYL-1,4-BENZOQUINOL METHYLASE, MITOCHONDRIAL"/>
    <property type="match status" value="1"/>
</dbReference>
<evidence type="ECO:0000313" key="3">
    <source>
        <dbReference type="Proteomes" id="UP000317355"/>
    </source>
</evidence>
<dbReference type="Proteomes" id="UP000317355">
    <property type="component" value="Unassembled WGS sequence"/>
</dbReference>
<keyword evidence="2" id="KW-0489">Methyltransferase</keyword>
<dbReference type="InterPro" id="IPR013216">
    <property type="entry name" value="Methyltransf_11"/>
</dbReference>
<sequence length="274" mass="30526">MKVTWESADAYELYMGRWSRLVAQEFLEWVNPGEGLRWLDVGIGTGTLSDLILNHYKPAAMYAVDQSEGFIKTAQMRLRKDIQLQVGNAMDLPLEDDSVDIAVSGLLLNIPPEPDLALKEMVRVTVNGGTVAAYVWDYSGGMEMLQYFWEAAAELNLMADVMHEGKRYADSDKPGLRQLFTDGGLEEISITSIEVSQQFTDFEQFWTPFLAGQGTAPTYLLSQSKEEQIALRDLLHSRLPIAADGSIKLRARAWAIKGQVSKPADSTEDDEPAD</sequence>
<dbReference type="SUPFAM" id="SSF53335">
    <property type="entry name" value="S-adenosyl-L-methionine-dependent methyltransferases"/>
    <property type="match status" value="1"/>
</dbReference>
<dbReference type="Pfam" id="PF08241">
    <property type="entry name" value="Methyltransf_11"/>
    <property type="match status" value="1"/>
</dbReference>
<keyword evidence="2" id="KW-0808">Transferase</keyword>
<dbReference type="EMBL" id="VMRY01000003">
    <property type="protein sequence ID" value="TVT59855.1"/>
    <property type="molecule type" value="Genomic_DNA"/>
</dbReference>
<dbReference type="Gene3D" id="3.40.50.150">
    <property type="entry name" value="Vaccinia Virus protein VP39"/>
    <property type="match status" value="1"/>
</dbReference>
<feature type="domain" description="Methyltransferase type 11" evidence="1">
    <location>
        <begin position="39"/>
        <end position="132"/>
    </location>
</feature>
<accession>A0A558DFP0</accession>
<comment type="caution">
    <text evidence="2">The sequence shown here is derived from an EMBL/GenBank/DDBJ whole genome shotgun (WGS) entry which is preliminary data.</text>
</comment>
<gene>
    <name evidence="2" type="ORF">FHK82_02425</name>
</gene>
<reference evidence="2 3" key="1">
    <citation type="submission" date="2019-07" db="EMBL/GenBank/DDBJ databases">
        <title>The pathways for chlorine oxyanion respiration interact through the shared metabolite chlorate.</title>
        <authorList>
            <person name="Barnum T.P."/>
            <person name="Cheng Y."/>
            <person name="Hill K.A."/>
            <person name="Lucas L.N."/>
            <person name="Carlson H.K."/>
            <person name="Coates J.D."/>
        </authorList>
    </citation>
    <scope>NUCLEOTIDE SEQUENCE [LARGE SCALE GENOMIC DNA]</scope>
    <source>
        <strain evidence="2">BK-3</strain>
    </source>
</reference>
<name>A0A558DFP0_9GAMM</name>
<dbReference type="GO" id="GO:0032259">
    <property type="term" value="P:methylation"/>
    <property type="evidence" value="ECO:0007669"/>
    <property type="project" value="UniProtKB-KW"/>
</dbReference>
<evidence type="ECO:0000313" key="2">
    <source>
        <dbReference type="EMBL" id="TVT59855.1"/>
    </source>
</evidence>
<dbReference type="InterPro" id="IPR029063">
    <property type="entry name" value="SAM-dependent_MTases_sf"/>
</dbReference>
<dbReference type="CDD" id="cd02440">
    <property type="entry name" value="AdoMet_MTases"/>
    <property type="match status" value="1"/>
</dbReference>
<dbReference type="GO" id="GO:0008757">
    <property type="term" value="F:S-adenosylmethionine-dependent methyltransferase activity"/>
    <property type="evidence" value="ECO:0007669"/>
    <property type="project" value="InterPro"/>
</dbReference>
<protein>
    <submittedName>
        <fullName evidence="2">Class I SAM-dependent methyltransferase</fullName>
    </submittedName>
</protein>
<proteinExistence type="predicted"/>